<dbReference type="AlphaFoldDB" id="A0A3A8AE27"/>
<dbReference type="InterPro" id="IPR025110">
    <property type="entry name" value="AMP-bd_C"/>
</dbReference>
<dbReference type="GO" id="GO:0005524">
    <property type="term" value="F:ATP binding"/>
    <property type="evidence" value="ECO:0007669"/>
    <property type="project" value="UniProtKB-KW"/>
</dbReference>
<keyword evidence="3" id="KW-0547">Nucleotide-binding</keyword>
<comment type="similarity">
    <text evidence="1">Belongs to the ATP-dependent AMP-binding enzyme family.</text>
</comment>
<reference evidence="7 8" key="1">
    <citation type="journal article" date="2018" name="Int. J. Syst. Bacteriol.">
        <title>Oceaniradius stylonemae gen. nov., sp. nov., isolated from a red alga, Stylonema cornu-cervi.</title>
        <authorList>
            <person name="Jeong S."/>
        </authorList>
    </citation>
    <scope>NUCLEOTIDE SEQUENCE [LARGE SCALE GENOMIC DNA]</scope>
    <source>
        <strain evidence="7 8">StC1</strain>
    </source>
</reference>
<dbReference type="GO" id="GO:0006633">
    <property type="term" value="P:fatty acid biosynthetic process"/>
    <property type="evidence" value="ECO:0007669"/>
    <property type="project" value="TreeGrafter"/>
</dbReference>
<evidence type="ECO:0000256" key="3">
    <source>
        <dbReference type="ARBA" id="ARBA00022741"/>
    </source>
</evidence>
<dbReference type="GO" id="GO:0004321">
    <property type="term" value="F:fatty-acyl-CoA synthase activity"/>
    <property type="evidence" value="ECO:0007669"/>
    <property type="project" value="TreeGrafter"/>
</dbReference>
<evidence type="ECO:0000313" key="8">
    <source>
        <dbReference type="Proteomes" id="UP000246132"/>
    </source>
</evidence>
<dbReference type="RefSeq" id="WP_109765582.1">
    <property type="nucleotide sequence ID" value="NZ_QFWV02000004.1"/>
</dbReference>
<evidence type="ECO:0000259" key="5">
    <source>
        <dbReference type="Pfam" id="PF00501"/>
    </source>
</evidence>
<dbReference type="EMBL" id="QFWV02000004">
    <property type="protein sequence ID" value="RKF07618.1"/>
    <property type="molecule type" value="Genomic_DNA"/>
</dbReference>
<comment type="caution">
    <text evidence="7">The sequence shown here is derived from an EMBL/GenBank/DDBJ whole genome shotgun (WGS) entry which is preliminary data.</text>
</comment>
<keyword evidence="2" id="KW-0436">Ligase</keyword>
<dbReference type="PROSITE" id="PS00455">
    <property type="entry name" value="AMP_BINDING"/>
    <property type="match status" value="1"/>
</dbReference>
<feature type="domain" description="AMP-binding enzyme C-terminal" evidence="6">
    <location>
        <begin position="450"/>
        <end position="528"/>
    </location>
</feature>
<evidence type="ECO:0000313" key="7">
    <source>
        <dbReference type="EMBL" id="RKF07618.1"/>
    </source>
</evidence>
<name>A0A3A8AE27_9HYPH</name>
<proteinExistence type="inferred from homology"/>
<protein>
    <submittedName>
        <fullName evidence="7">AMP-dependent synthetase</fullName>
    </submittedName>
</protein>
<dbReference type="GO" id="GO:0016405">
    <property type="term" value="F:CoA-ligase activity"/>
    <property type="evidence" value="ECO:0007669"/>
    <property type="project" value="UniProtKB-ARBA"/>
</dbReference>
<dbReference type="SUPFAM" id="SSF56801">
    <property type="entry name" value="Acetyl-CoA synthetase-like"/>
    <property type="match status" value="1"/>
</dbReference>
<dbReference type="PANTHER" id="PTHR43605:SF10">
    <property type="entry name" value="ACYL-COA SYNTHETASE MEDIUM CHAIN FAMILY MEMBER 3"/>
    <property type="match status" value="1"/>
</dbReference>
<dbReference type="GO" id="GO:0006637">
    <property type="term" value="P:acyl-CoA metabolic process"/>
    <property type="evidence" value="ECO:0007669"/>
    <property type="project" value="TreeGrafter"/>
</dbReference>
<dbReference type="Pfam" id="PF13193">
    <property type="entry name" value="AMP-binding_C"/>
    <property type="match status" value="1"/>
</dbReference>
<dbReference type="InterPro" id="IPR051087">
    <property type="entry name" value="Mitochondrial_ACSM"/>
</dbReference>
<dbReference type="OrthoDB" id="9803968at2"/>
<dbReference type="Proteomes" id="UP000246132">
    <property type="component" value="Unassembled WGS sequence"/>
</dbReference>
<keyword evidence="8" id="KW-1185">Reference proteome</keyword>
<dbReference type="PANTHER" id="PTHR43605">
    <property type="entry name" value="ACYL-COENZYME A SYNTHETASE"/>
    <property type="match status" value="1"/>
</dbReference>
<feature type="domain" description="AMP-dependent synthetase/ligase" evidence="5">
    <location>
        <begin position="35"/>
        <end position="400"/>
    </location>
</feature>
<dbReference type="Gene3D" id="3.30.300.30">
    <property type="match status" value="1"/>
</dbReference>
<dbReference type="InterPro" id="IPR045851">
    <property type="entry name" value="AMP-bd_C_sf"/>
</dbReference>
<dbReference type="GO" id="GO:0015645">
    <property type="term" value="F:fatty acid ligase activity"/>
    <property type="evidence" value="ECO:0007669"/>
    <property type="project" value="TreeGrafter"/>
</dbReference>
<dbReference type="InterPro" id="IPR042099">
    <property type="entry name" value="ANL_N_sf"/>
</dbReference>
<gene>
    <name evidence="7" type="ORF">DEM25_007525</name>
</gene>
<dbReference type="Gene3D" id="3.40.50.12780">
    <property type="entry name" value="N-terminal domain of ligase-like"/>
    <property type="match status" value="1"/>
</dbReference>
<dbReference type="Pfam" id="PF00501">
    <property type="entry name" value="AMP-binding"/>
    <property type="match status" value="1"/>
</dbReference>
<dbReference type="InterPro" id="IPR020845">
    <property type="entry name" value="AMP-binding_CS"/>
</dbReference>
<evidence type="ECO:0000259" key="6">
    <source>
        <dbReference type="Pfam" id="PF13193"/>
    </source>
</evidence>
<keyword evidence="4" id="KW-0067">ATP-binding</keyword>
<accession>A0A3A8AE27</accession>
<evidence type="ECO:0000256" key="4">
    <source>
        <dbReference type="ARBA" id="ARBA00022840"/>
    </source>
</evidence>
<evidence type="ECO:0000256" key="1">
    <source>
        <dbReference type="ARBA" id="ARBA00006432"/>
    </source>
</evidence>
<sequence>MLPANPQNFDDLHARFAWNLPARFNIGTACSDIVAQRHPDRPAIIEFAEGQRSATSFGDLARRSTRLAAALAAHGIGRGDRIAIMVPQSADAAIVHLATYKLGAIAVPLATQFGPDAIAYRLRTSGARAFVAFGKGIARARARETGALDKLDLVAEAGAPSNKAGALETLIATGGPDFAPVDTVPDDPAMMLFTSGTTGQPKGTLHGHRVLLGHLPGIELAQNFMPQAGDVFWTPSDWAWAGGLLNALLPALCHGVPVVAALAPKFEPVWALEVMKRCAVTNVFLPPTALRMILGGGGTATEELSLRVIGTAGEALGRQTHQRAMDMFGVPVNEFYGQTECNAMLANCAALGINRPGAMGKPVPGHEVAILRPDGSHADPGESGEVAVKAPDPVQFLGYWNDEAATRAKYRDGWLLTGDSGRMDADGYFHFVGRMDDVITSSGYRIGPSEIEDCLAAHPDVEMAAVIGKPDPVRTEIVAAFVKLRDGVTGDEARKRAIAAFVKTRLSAHEYPREINFVESIPLTESGKVIRRHFRSG</sequence>
<organism evidence="7 8">
    <name type="scientific">Oceaniradius stylonematis</name>
    <dbReference type="NCBI Taxonomy" id="2184161"/>
    <lineage>
        <taxon>Bacteria</taxon>
        <taxon>Pseudomonadati</taxon>
        <taxon>Pseudomonadota</taxon>
        <taxon>Alphaproteobacteria</taxon>
        <taxon>Hyphomicrobiales</taxon>
        <taxon>Ahrensiaceae</taxon>
        <taxon>Oceaniradius</taxon>
    </lineage>
</organism>
<evidence type="ECO:0000256" key="2">
    <source>
        <dbReference type="ARBA" id="ARBA00022598"/>
    </source>
</evidence>
<dbReference type="InterPro" id="IPR000873">
    <property type="entry name" value="AMP-dep_synth/lig_dom"/>
</dbReference>